<keyword evidence="6 8" id="KW-0472">Membrane</keyword>
<name>A0AA49JGA8_9BACT</name>
<dbReference type="EMBL" id="CP120682">
    <property type="protein sequence ID" value="WKN36145.1"/>
    <property type="molecule type" value="Genomic_DNA"/>
</dbReference>
<gene>
    <name evidence="11" type="ORF">K4G66_27645</name>
</gene>
<feature type="chain" id="PRO_5041205520" evidence="9">
    <location>
        <begin position="24"/>
        <end position="766"/>
    </location>
</feature>
<dbReference type="InterPro" id="IPR037066">
    <property type="entry name" value="Plug_dom_sf"/>
</dbReference>
<evidence type="ECO:0000259" key="10">
    <source>
        <dbReference type="Pfam" id="PF07715"/>
    </source>
</evidence>
<comment type="subcellular location">
    <subcellularLocation>
        <location evidence="1 8">Cell outer membrane</location>
        <topology evidence="1 8">Multi-pass membrane protein</topology>
    </subcellularLocation>
</comment>
<feature type="signal peptide" evidence="9">
    <location>
        <begin position="1"/>
        <end position="23"/>
    </location>
</feature>
<dbReference type="InterPro" id="IPR008969">
    <property type="entry name" value="CarboxyPept-like_regulatory"/>
</dbReference>
<sequence>MILKPPFLFLIVSMLMLSQLSHAQPKYTISGKVTDEESGEALIGATLYAKNWQVGAVTNNYGFFSLTLPETDSLTLVITFVGFKPQVKRIHLHENITLNIRLLPGQLSLEEVVINATPPNENVERVQMAVMDVPIQQIEEIPVILGETDILKVVQLLPGVQAGNEGTTGFYVRGGNADQNLVQLDEATVYNPSHLLGLFSTFNSRALNNATLIKGGFPAQYGGRLSSILDITMKEGNNREFHAEGGVGLITSTLTLEGPIKKEKASFIISARRTYLDLLAKPFLPPGNASNYHFYDLNAKVNWQLSNRDRLFLSVFKGRDKAEYRASQGINYKIYFGNGTGTLRWNHIFSPKLFVNTSLIYNQYDQDVSAILDNYFSQTITAINDLNGKTEFQYFPNPNHSLQFGAHYIHHQFVSGGKSESQRTVDQRLNRKNIPVRLFNEFALYVNDEIKLTDRLSTSLGLRAPGYFSDNISYYRLEPRASIRLSTGPTSSLKAAYSVMNQFLHLIPSATASIPTDVWIPSTERTKPQFSQQYALGYFKNFNDNSLETSLEVYYKDMKNQVLFPEGNQLVESFAVDTTLVYGKGWSYGAELYIKKKTGKLTGWLSYTLSWTFQQFDDLNSGEKFPFRYDRRHVLSLVGTYPLNSRWTMSGVFVYNTGSAFTLPIERFPAFYSPSLFEGNYYVYERRNNQRLPAYHRLDISAVRRHQTSLFGKAAEVEWVLGLYNIYSRLNPYFIYLRVDPVTDQPRAKQVSLLPIIPSISFNVKF</sequence>
<keyword evidence="4 8" id="KW-0812">Transmembrane</keyword>
<dbReference type="Gene3D" id="2.170.130.10">
    <property type="entry name" value="TonB-dependent receptor, plug domain"/>
    <property type="match status" value="1"/>
</dbReference>
<keyword evidence="3 8" id="KW-1134">Transmembrane beta strand</keyword>
<feature type="domain" description="TonB-dependent receptor plug" evidence="10">
    <location>
        <begin position="146"/>
        <end position="224"/>
    </location>
</feature>
<dbReference type="Gene3D" id="2.40.170.20">
    <property type="entry name" value="TonB-dependent receptor, beta-barrel domain"/>
    <property type="match status" value="1"/>
</dbReference>
<accession>A0AA49JGA8</accession>
<evidence type="ECO:0000256" key="6">
    <source>
        <dbReference type="ARBA" id="ARBA00023136"/>
    </source>
</evidence>
<evidence type="ECO:0000256" key="3">
    <source>
        <dbReference type="ARBA" id="ARBA00022452"/>
    </source>
</evidence>
<dbReference type="InterPro" id="IPR039426">
    <property type="entry name" value="TonB-dep_rcpt-like"/>
</dbReference>
<dbReference type="GO" id="GO:0009279">
    <property type="term" value="C:cell outer membrane"/>
    <property type="evidence" value="ECO:0007669"/>
    <property type="project" value="UniProtKB-SubCell"/>
</dbReference>
<dbReference type="SUPFAM" id="SSF49464">
    <property type="entry name" value="Carboxypeptidase regulatory domain-like"/>
    <property type="match status" value="1"/>
</dbReference>
<dbReference type="PANTHER" id="PTHR30069">
    <property type="entry name" value="TONB-DEPENDENT OUTER MEMBRANE RECEPTOR"/>
    <property type="match status" value="1"/>
</dbReference>
<keyword evidence="5 9" id="KW-0732">Signal</keyword>
<dbReference type="GO" id="GO:0015344">
    <property type="term" value="F:siderophore uptake transmembrane transporter activity"/>
    <property type="evidence" value="ECO:0007669"/>
    <property type="project" value="TreeGrafter"/>
</dbReference>
<evidence type="ECO:0000256" key="9">
    <source>
        <dbReference type="SAM" id="SignalP"/>
    </source>
</evidence>
<evidence type="ECO:0000256" key="4">
    <source>
        <dbReference type="ARBA" id="ARBA00022692"/>
    </source>
</evidence>
<dbReference type="Pfam" id="PF13715">
    <property type="entry name" value="CarbopepD_reg_2"/>
    <property type="match status" value="1"/>
</dbReference>
<dbReference type="Gene3D" id="2.60.40.1120">
    <property type="entry name" value="Carboxypeptidase-like, regulatory domain"/>
    <property type="match status" value="1"/>
</dbReference>
<evidence type="ECO:0000256" key="5">
    <source>
        <dbReference type="ARBA" id="ARBA00022729"/>
    </source>
</evidence>
<dbReference type="GO" id="GO:0044718">
    <property type="term" value="P:siderophore transmembrane transport"/>
    <property type="evidence" value="ECO:0007669"/>
    <property type="project" value="TreeGrafter"/>
</dbReference>
<keyword evidence="7 8" id="KW-0998">Cell outer membrane</keyword>
<dbReference type="InterPro" id="IPR036942">
    <property type="entry name" value="Beta-barrel_TonB_sf"/>
</dbReference>
<evidence type="ECO:0000256" key="7">
    <source>
        <dbReference type="ARBA" id="ARBA00023237"/>
    </source>
</evidence>
<evidence type="ECO:0000256" key="2">
    <source>
        <dbReference type="ARBA" id="ARBA00022448"/>
    </source>
</evidence>
<comment type="similarity">
    <text evidence="8">Belongs to the TonB-dependent receptor family.</text>
</comment>
<proteinExistence type="inferred from homology"/>
<dbReference type="PROSITE" id="PS52016">
    <property type="entry name" value="TONB_DEPENDENT_REC_3"/>
    <property type="match status" value="1"/>
</dbReference>
<keyword evidence="2 8" id="KW-0813">Transport</keyword>
<evidence type="ECO:0000256" key="8">
    <source>
        <dbReference type="PROSITE-ProRule" id="PRU01360"/>
    </source>
</evidence>
<organism evidence="11">
    <name type="scientific">Roseihalotalea indica</name>
    <dbReference type="NCBI Taxonomy" id="2867963"/>
    <lineage>
        <taxon>Bacteria</taxon>
        <taxon>Pseudomonadati</taxon>
        <taxon>Bacteroidota</taxon>
        <taxon>Cytophagia</taxon>
        <taxon>Cytophagales</taxon>
        <taxon>Catalimonadaceae</taxon>
        <taxon>Roseihalotalea</taxon>
    </lineage>
</organism>
<evidence type="ECO:0000313" key="11">
    <source>
        <dbReference type="EMBL" id="WKN36145.1"/>
    </source>
</evidence>
<dbReference type="Pfam" id="PF07715">
    <property type="entry name" value="Plug"/>
    <property type="match status" value="1"/>
</dbReference>
<protein>
    <submittedName>
        <fullName evidence="11">TonB-dependent receptor</fullName>
    </submittedName>
</protein>
<reference evidence="11" key="2">
    <citation type="journal article" date="2024" name="Antonie Van Leeuwenhoek">
        <title>Roseihalotalea indica gen. nov., sp. nov., a halophilic Bacteroidetes from mesopelagic Southwest Indian Ocean with higher carbohydrate metabolic potential.</title>
        <authorList>
            <person name="Chen B."/>
            <person name="Zhang M."/>
            <person name="Lin D."/>
            <person name="Ye J."/>
            <person name="Tang K."/>
        </authorList>
    </citation>
    <scope>NUCLEOTIDE SEQUENCE</scope>
    <source>
        <strain evidence="11">TK19036</strain>
    </source>
</reference>
<dbReference type="SUPFAM" id="SSF56935">
    <property type="entry name" value="Porins"/>
    <property type="match status" value="1"/>
</dbReference>
<dbReference type="PANTHER" id="PTHR30069:SF29">
    <property type="entry name" value="HEMOGLOBIN AND HEMOGLOBIN-HAPTOGLOBIN-BINDING PROTEIN 1-RELATED"/>
    <property type="match status" value="1"/>
</dbReference>
<reference evidence="11" key="1">
    <citation type="journal article" date="2023" name="Comput. Struct. Biotechnol. J.">
        <title>Discovery of a novel marine Bacteroidetes with a rich repertoire of carbohydrate-active enzymes.</title>
        <authorList>
            <person name="Chen B."/>
            <person name="Liu G."/>
            <person name="Chen Q."/>
            <person name="Wang H."/>
            <person name="Liu L."/>
            <person name="Tang K."/>
        </authorList>
    </citation>
    <scope>NUCLEOTIDE SEQUENCE</scope>
    <source>
        <strain evidence="11">TK19036</strain>
    </source>
</reference>
<dbReference type="InterPro" id="IPR012910">
    <property type="entry name" value="Plug_dom"/>
</dbReference>
<dbReference type="AlphaFoldDB" id="A0AA49JGA8"/>
<evidence type="ECO:0000256" key="1">
    <source>
        <dbReference type="ARBA" id="ARBA00004571"/>
    </source>
</evidence>
<keyword evidence="11" id="KW-0675">Receptor</keyword>